<dbReference type="SMART" id="SM00422">
    <property type="entry name" value="HTH_MERR"/>
    <property type="match status" value="1"/>
</dbReference>
<dbReference type="GO" id="GO:0003677">
    <property type="term" value="F:DNA binding"/>
    <property type="evidence" value="ECO:0007669"/>
    <property type="project" value="UniProtKB-KW"/>
</dbReference>
<protein>
    <submittedName>
        <fullName evidence="4">MerR family transcriptional regulator</fullName>
    </submittedName>
</protein>
<dbReference type="SUPFAM" id="SSF46955">
    <property type="entry name" value="Putative DNA-binding domain"/>
    <property type="match status" value="1"/>
</dbReference>
<evidence type="ECO:0000313" key="5">
    <source>
        <dbReference type="Proteomes" id="UP000475214"/>
    </source>
</evidence>
<dbReference type="InterPro" id="IPR047057">
    <property type="entry name" value="MerR_fam"/>
</dbReference>
<reference evidence="4 5" key="1">
    <citation type="submission" date="2020-02" db="EMBL/GenBank/DDBJ databases">
        <authorList>
            <person name="Li X.-J."/>
            <person name="Han X.-M."/>
        </authorList>
    </citation>
    <scope>NUCLEOTIDE SEQUENCE [LARGE SCALE GENOMIC DNA]</scope>
    <source>
        <strain evidence="4 5">CCTCC AB 2017055</strain>
    </source>
</reference>
<evidence type="ECO:0000256" key="2">
    <source>
        <dbReference type="SAM" id="MobiDB-lite"/>
    </source>
</evidence>
<dbReference type="PRINTS" id="PR00040">
    <property type="entry name" value="HTHMERR"/>
</dbReference>
<keyword evidence="1" id="KW-0238">DNA-binding</keyword>
<dbReference type="InterPro" id="IPR000551">
    <property type="entry name" value="MerR-type_HTH_dom"/>
</dbReference>
<dbReference type="Gene3D" id="1.10.1660.10">
    <property type="match status" value="1"/>
</dbReference>
<gene>
    <name evidence="4" type="ORF">G1H10_18490</name>
</gene>
<feature type="domain" description="HTH merR-type" evidence="3">
    <location>
        <begin position="10"/>
        <end position="79"/>
    </location>
</feature>
<organism evidence="4 5">
    <name type="scientific">Phytoactinopolyspora halotolerans</name>
    <dbReference type="NCBI Taxonomy" id="1981512"/>
    <lineage>
        <taxon>Bacteria</taxon>
        <taxon>Bacillati</taxon>
        <taxon>Actinomycetota</taxon>
        <taxon>Actinomycetes</taxon>
        <taxon>Jiangellales</taxon>
        <taxon>Jiangellaceae</taxon>
        <taxon>Phytoactinopolyspora</taxon>
    </lineage>
</organism>
<evidence type="ECO:0000256" key="1">
    <source>
        <dbReference type="ARBA" id="ARBA00023125"/>
    </source>
</evidence>
<dbReference type="InterPro" id="IPR009061">
    <property type="entry name" value="DNA-bd_dom_put_sf"/>
</dbReference>
<sequence>MEHVNNDDVWLTIGEAAERTGLPVKTVRYYADIGLVPSTGRSSTGYRLYDSRTLARLDLVRTLRELGFDLASIRAFLDQAVTLSELATSHAAAIDAQIRILRTRRSVLRAVARLGIDDQKELETMNKLAQLSAEERQRIIDEYWDETFSGLDLDPQFVQKSRSVKVDLPDDPTQEQVDAWIELAELVQDPDYRARVREMAKASHDARGSEDEAAAPGPEQVALFEQVTETVTPLREAGVEPDSEGAQQAIGELAAAFAAARGVPDDAGFRRQLADQITTFSDRRVERFWELVGIVNGWRQEQSRGGSVAAMEWFAAALRG</sequence>
<dbReference type="PROSITE" id="PS50937">
    <property type="entry name" value="HTH_MERR_2"/>
    <property type="match status" value="1"/>
</dbReference>
<evidence type="ECO:0000259" key="3">
    <source>
        <dbReference type="PROSITE" id="PS50937"/>
    </source>
</evidence>
<feature type="region of interest" description="Disordered" evidence="2">
    <location>
        <begin position="200"/>
        <end position="219"/>
    </location>
</feature>
<dbReference type="GO" id="GO:0003700">
    <property type="term" value="F:DNA-binding transcription factor activity"/>
    <property type="evidence" value="ECO:0007669"/>
    <property type="project" value="InterPro"/>
</dbReference>
<accession>A0A6L9SAK0</accession>
<dbReference type="EMBL" id="JAAGOA010000013">
    <property type="protein sequence ID" value="NEE02167.1"/>
    <property type="molecule type" value="Genomic_DNA"/>
</dbReference>
<dbReference type="PANTHER" id="PTHR30204:SF93">
    <property type="entry name" value="HTH MERR-TYPE DOMAIN-CONTAINING PROTEIN"/>
    <property type="match status" value="1"/>
</dbReference>
<dbReference type="AlphaFoldDB" id="A0A6L9SAK0"/>
<dbReference type="Pfam" id="PF13411">
    <property type="entry name" value="MerR_1"/>
    <property type="match status" value="1"/>
</dbReference>
<name>A0A6L9SAK0_9ACTN</name>
<dbReference type="PANTHER" id="PTHR30204">
    <property type="entry name" value="REDOX-CYCLING DRUG-SENSING TRANSCRIPTIONAL ACTIVATOR SOXR"/>
    <property type="match status" value="1"/>
</dbReference>
<proteinExistence type="predicted"/>
<feature type="compositionally biased region" description="Basic and acidic residues" evidence="2">
    <location>
        <begin position="200"/>
        <end position="210"/>
    </location>
</feature>
<comment type="caution">
    <text evidence="4">The sequence shown here is derived from an EMBL/GenBank/DDBJ whole genome shotgun (WGS) entry which is preliminary data.</text>
</comment>
<keyword evidence="5" id="KW-1185">Reference proteome</keyword>
<dbReference type="Proteomes" id="UP000475214">
    <property type="component" value="Unassembled WGS sequence"/>
</dbReference>
<evidence type="ECO:0000313" key="4">
    <source>
        <dbReference type="EMBL" id="NEE02167.1"/>
    </source>
</evidence>